<dbReference type="SMART" id="SM00631">
    <property type="entry name" value="Zn_pept"/>
    <property type="match status" value="1"/>
</dbReference>
<dbReference type="PROSITE" id="PS52035">
    <property type="entry name" value="PEPTIDASE_M14"/>
    <property type="match status" value="1"/>
</dbReference>
<evidence type="ECO:0000313" key="11">
    <source>
        <dbReference type="EMBL" id="KAF0756086.1"/>
    </source>
</evidence>
<dbReference type="GO" id="GO:0006518">
    <property type="term" value="P:peptide metabolic process"/>
    <property type="evidence" value="ECO:0007669"/>
    <property type="project" value="TreeGrafter"/>
</dbReference>
<dbReference type="Proteomes" id="UP000478052">
    <property type="component" value="Unassembled WGS sequence"/>
</dbReference>
<gene>
    <name evidence="11" type="ORF">FWK35_00021688</name>
</gene>
<dbReference type="AlphaFoldDB" id="A0A6G0YHQ2"/>
<reference evidence="11 12" key="1">
    <citation type="submission" date="2019-08" db="EMBL/GenBank/DDBJ databases">
        <title>Whole genome of Aphis craccivora.</title>
        <authorList>
            <person name="Voronova N.V."/>
            <person name="Shulinski R.S."/>
            <person name="Bandarenka Y.V."/>
            <person name="Zhorov D.G."/>
            <person name="Warner D."/>
        </authorList>
    </citation>
    <scope>NUCLEOTIDE SEQUENCE [LARGE SCALE GENOMIC DNA]</scope>
    <source>
        <strain evidence="11">180601</strain>
        <tissue evidence="11">Whole Body</tissue>
    </source>
</reference>
<evidence type="ECO:0000256" key="3">
    <source>
        <dbReference type="ARBA" id="ARBA00022645"/>
    </source>
</evidence>
<keyword evidence="6" id="KW-0862">Zinc</keyword>
<evidence type="ECO:0000256" key="2">
    <source>
        <dbReference type="ARBA" id="ARBA00005988"/>
    </source>
</evidence>
<dbReference type="InterPro" id="IPR008969">
    <property type="entry name" value="CarboxyPept-like_regulatory"/>
</dbReference>
<dbReference type="SUPFAM" id="SSF53187">
    <property type="entry name" value="Zn-dependent exopeptidases"/>
    <property type="match status" value="1"/>
</dbReference>
<evidence type="ECO:0000256" key="8">
    <source>
        <dbReference type="PROSITE-ProRule" id="PRU01379"/>
    </source>
</evidence>
<keyword evidence="4" id="KW-0479">Metal-binding</keyword>
<dbReference type="PROSITE" id="PS00133">
    <property type="entry name" value="CARBOXYPEPT_ZN_2"/>
    <property type="match status" value="1"/>
</dbReference>
<comment type="similarity">
    <text evidence="2 8">Belongs to the peptidase M14 family.</text>
</comment>
<dbReference type="GO" id="GO:0016485">
    <property type="term" value="P:protein processing"/>
    <property type="evidence" value="ECO:0007669"/>
    <property type="project" value="TreeGrafter"/>
</dbReference>
<comment type="cofactor">
    <cofactor evidence="1">
        <name>Zn(2+)</name>
        <dbReference type="ChEBI" id="CHEBI:29105"/>
    </cofactor>
</comment>
<evidence type="ECO:0000256" key="6">
    <source>
        <dbReference type="ARBA" id="ARBA00022833"/>
    </source>
</evidence>
<dbReference type="CDD" id="cd11308">
    <property type="entry name" value="Peptidase_M14NE-CP-C_like"/>
    <property type="match status" value="1"/>
</dbReference>
<dbReference type="InterPro" id="IPR000834">
    <property type="entry name" value="Peptidase_M14"/>
</dbReference>
<keyword evidence="7" id="KW-0325">Glycoprotein</keyword>
<dbReference type="EMBL" id="VUJU01003942">
    <property type="protein sequence ID" value="KAF0756086.1"/>
    <property type="molecule type" value="Genomic_DNA"/>
</dbReference>
<dbReference type="PANTHER" id="PTHR11532:SF84">
    <property type="entry name" value="CARBOXYPEPTIDASE M"/>
    <property type="match status" value="1"/>
</dbReference>
<keyword evidence="5" id="KW-0378">Hydrolase</keyword>
<evidence type="ECO:0000256" key="4">
    <source>
        <dbReference type="ARBA" id="ARBA00022723"/>
    </source>
</evidence>
<evidence type="ECO:0000256" key="1">
    <source>
        <dbReference type="ARBA" id="ARBA00001947"/>
    </source>
</evidence>
<dbReference type="PANTHER" id="PTHR11532">
    <property type="entry name" value="PROTEASE M14 CARBOXYPEPTIDASE"/>
    <property type="match status" value="1"/>
</dbReference>
<sequence length="611" mass="69549">MTVFDHCNIEKLKKNIIAESVYYIDKRVTCLIVRRQYKTPPLTPIGLTMNTVKALRSSAIMLVIVFVASSASHSRIGFDKYHNHKEMTHYLKEITEEFHNISSLYSIGNSVLKRELWAVKLTTATELLGVPNIKIVGNIHGNEPVGREIILHLIQYLLDNNSKNEAIKNLLQTTVIHLLPSMNPDGFEMSRPLPCPNDGMHFSGYRNNANTFDLNRNFPDKFNPHTVPLQPETKAMIEWLKSVPFVMSLSLHGGALVANFPYDGSPDSVPGKLQKLNETLNITDVFELIEIFQNGSYFNYDSKDWESLTPDDDVFRFLAKQYADLHPTMHNGLSCEDDYLKFKDGITNGAAWYQVIGSMQDYNYVWHGCMEITLEMSCCKYPPATFLESHWKDHLKPLLTWMRQAQRGIKGIVTNRITGNPIPNAMVSLTDRENYVNTTVNGEYWKILLSGVYKLRVKAIGYHEKIVRVKVPEIREDQEPQPQLVDIQLEPTKKMTIGDSSSTVSDNDHHNTYWVSDGDRHDATDRLVTADIMDVVNAKSIDKHLLLDAGVEDDNGNEDYSDRNGKRSRLRLRPHKSSSSRYGHHFPSHVTSVVTILCLLPLSHFVVHVLS</sequence>
<feature type="active site" description="Proton donor/acceptor" evidence="8">
    <location>
        <position position="375"/>
    </location>
</feature>
<name>A0A6G0YHQ2_APHCR</name>
<dbReference type="SUPFAM" id="SSF49464">
    <property type="entry name" value="Carboxypeptidase regulatory domain-like"/>
    <property type="match status" value="1"/>
</dbReference>
<organism evidence="11 12">
    <name type="scientific">Aphis craccivora</name>
    <name type="common">Cowpea aphid</name>
    <dbReference type="NCBI Taxonomy" id="307492"/>
    <lineage>
        <taxon>Eukaryota</taxon>
        <taxon>Metazoa</taxon>
        <taxon>Ecdysozoa</taxon>
        <taxon>Arthropoda</taxon>
        <taxon>Hexapoda</taxon>
        <taxon>Insecta</taxon>
        <taxon>Pterygota</taxon>
        <taxon>Neoptera</taxon>
        <taxon>Paraneoptera</taxon>
        <taxon>Hemiptera</taxon>
        <taxon>Sternorrhyncha</taxon>
        <taxon>Aphidomorpha</taxon>
        <taxon>Aphidoidea</taxon>
        <taxon>Aphididae</taxon>
        <taxon>Aphidini</taxon>
        <taxon>Aphis</taxon>
        <taxon>Aphis</taxon>
    </lineage>
</organism>
<dbReference type="Gene3D" id="2.60.40.1120">
    <property type="entry name" value="Carboxypeptidase-like, regulatory domain"/>
    <property type="match status" value="1"/>
</dbReference>
<feature type="region of interest" description="Disordered" evidence="9">
    <location>
        <begin position="552"/>
        <end position="583"/>
    </location>
</feature>
<dbReference type="InterPro" id="IPR057247">
    <property type="entry name" value="CARBOXYPEPT_ZN_2"/>
</dbReference>
<comment type="caution">
    <text evidence="11">The sequence shown here is derived from an EMBL/GenBank/DDBJ whole genome shotgun (WGS) entry which is preliminary data.</text>
</comment>
<dbReference type="Pfam" id="PF13620">
    <property type="entry name" value="CarboxypepD_reg"/>
    <property type="match status" value="1"/>
</dbReference>
<evidence type="ECO:0000256" key="7">
    <source>
        <dbReference type="ARBA" id="ARBA00023180"/>
    </source>
</evidence>
<evidence type="ECO:0000256" key="5">
    <source>
        <dbReference type="ARBA" id="ARBA00022801"/>
    </source>
</evidence>
<evidence type="ECO:0000259" key="10">
    <source>
        <dbReference type="PROSITE" id="PS52035"/>
    </source>
</evidence>
<dbReference type="Gene3D" id="3.40.630.10">
    <property type="entry name" value="Zn peptidases"/>
    <property type="match status" value="1"/>
</dbReference>
<keyword evidence="3 11" id="KW-0121">Carboxypeptidase</keyword>
<feature type="compositionally biased region" description="Basic residues" evidence="9">
    <location>
        <begin position="566"/>
        <end position="583"/>
    </location>
</feature>
<keyword evidence="3 11" id="KW-0645">Protease</keyword>
<dbReference type="GO" id="GO:0008270">
    <property type="term" value="F:zinc ion binding"/>
    <property type="evidence" value="ECO:0007669"/>
    <property type="project" value="InterPro"/>
</dbReference>
<evidence type="ECO:0000313" key="12">
    <source>
        <dbReference type="Proteomes" id="UP000478052"/>
    </source>
</evidence>
<feature type="domain" description="Peptidase M14" evidence="10">
    <location>
        <begin position="80"/>
        <end position="405"/>
    </location>
</feature>
<accession>A0A6G0YHQ2</accession>
<proteinExistence type="inferred from homology"/>
<dbReference type="GO" id="GO:0005615">
    <property type="term" value="C:extracellular space"/>
    <property type="evidence" value="ECO:0007669"/>
    <property type="project" value="TreeGrafter"/>
</dbReference>
<dbReference type="Pfam" id="PF00246">
    <property type="entry name" value="Peptidase_M14"/>
    <property type="match status" value="1"/>
</dbReference>
<evidence type="ECO:0000256" key="9">
    <source>
        <dbReference type="SAM" id="MobiDB-lite"/>
    </source>
</evidence>
<protein>
    <submittedName>
        <fullName evidence="11">Carboxypeptidase D-like isoform X1</fullName>
    </submittedName>
</protein>
<dbReference type="PRINTS" id="PR00765">
    <property type="entry name" value="CRBOXYPTASEA"/>
</dbReference>
<dbReference type="InterPro" id="IPR057246">
    <property type="entry name" value="CARBOXYPEPT_ZN_1"/>
</dbReference>
<dbReference type="InterPro" id="IPR050753">
    <property type="entry name" value="Peptidase_M14_domain"/>
</dbReference>
<dbReference type="OrthoDB" id="10249045at2759"/>
<dbReference type="PROSITE" id="PS00132">
    <property type="entry name" value="CARBOXYPEPT_ZN_1"/>
    <property type="match status" value="1"/>
</dbReference>
<keyword evidence="12" id="KW-1185">Reference proteome</keyword>
<dbReference type="GO" id="GO:0004181">
    <property type="term" value="F:metallocarboxypeptidase activity"/>
    <property type="evidence" value="ECO:0007669"/>
    <property type="project" value="InterPro"/>
</dbReference>